<accession>A0ABQ8JAE1</accession>
<evidence type="ECO:0000313" key="1">
    <source>
        <dbReference type="EMBL" id="KAH9419365.1"/>
    </source>
</evidence>
<evidence type="ECO:0000313" key="2">
    <source>
        <dbReference type="Proteomes" id="UP000887458"/>
    </source>
</evidence>
<gene>
    <name evidence="1" type="ORF">DERP_005876</name>
</gene>
<dbReference type="Proteomes" id="UP000887458">
    <property type="component" value="Unassembled WGS sequence"/>
</dbReference>
<dbReference type="EMBL" id="NJHN03000060">
    <property type="protein sequence ID" value="KAH9419365.1"/>
    <property type="molecule type" value="Genomic_DNA"/>
</dbReference>
<name>A0ABQ8JAE1_DERPT</name>
<reference evidence="1 2" key="1">
    <citation type="journal article" date="2018" name="J. Allergy Clin. Immunol.">
        <title>High-quality assembly of Dermatophagoides pteronyssinus genome and transcriptome reveals a wide range of novel allergens.</title>
        <authorList>
            <person name="Liu X.Y."/>
            <person name="Yang K.Y."/>
            <person name="Wang M.Q."/>
            <person name="Kwok J.S."/>
            <person name="Zeng X."/>
            <person name="Yang Z."/>
            <person name="Xiao X.J."/>
            <person name="Lau C.P."/>
            <person name="Li Y."/>
            <person name="Huang Z.M."/>
            <person name="Ba J.G."/>
            <person name="Yim A.K."/>
            <person name="Ouyang C.Y."/>
            <person name="Ngai S.M."/>
            <person name="Chan T.F."/>
            <person name="Leung E.L."/>
            <person name="Liu L."/>
            <person name="Liu Z.G."/>
            <person name="Tsui S.K."/>
        </authorList>
    </citation>
    <scope>NUCLEOTIDE SEQUENCE [LARGE SCALE GENOMIC DNA]</scope>
    <source>
        <strain evidence="1">Derp</strain>
    </source>
</reference>
<reference evidence="1 2" key="2">
    <citation type="journal article" date="2022" name="Mol. Biol. Evol.">
        <title>Comparative Genomics Reveals Insights into the Divergent Evolution of Astigmatic Mites and Household Pest Adaptations.</title>
        <authorList>
            <person name="Xiong Q."/>
            <person name="Wan A.T."/>
            <person name="Liu X."/>
            <person name="Fung C.S."/>
            <person name="Xiao X."/>
            <person name="Malainual N."/>
            <person name="Hou J."/>
            <person name="Wang L."/>
            <person name="Wang M."/>
            <person name="Yang K.Y."/>
            <person name="Cui Y."/>
            <person name="Leung E.L."/>
            <person name="Nong W."/>
            <person name="Shin S.K."/>
            <person name="Au S.W."/>
            <person name="Jeong K.Y."/>
            <person name="Chew F.T."/>
            <person name="Hui J.H."/>
            <person name="Leung T.F."/>
            <person name="Tungtrongchitr A."/>
            <person name="Zhong N."/>
            <person name="Liu Z."/>
            <person name="Tsui S.K."/>
        </authorList>
    </citation>
    <scope>NUCLEOTIDE SEQUENCE [LARGE SCALE GENOMIC DNA]</scope>
    <source>
        <strain evidence="1">Derp</strain>
    </source>
</reference>
<evidence type="ECO:0008006" key="3">
    <source>
        <dbReference type="Google" id="ProtNLM"/>
    </source>
</evidence>
<comment type="caution">
    <text evidence="1">The sequence shown here is derived from an EMBL/GenBank/DDBJ whole genome shotgun (WGS) entry which is preliminary data.</text>
</comment>
<protein>
    <recommendedName>
        <fullName evidence="3">Transmembrane protein</fullName>
    </recommendedName>
</protein>
<keyword evidence="2" id="KW-1185">Reference proteome</keyword>
<organism evidence="1 2">
    <name type="scientific">Dermatophagoides pteronyssinus</name>
    <name type="common">European house dust mite</name>
    <dbReference type="NCBI Taxonomy" id="6956"/>
    <lineage>
        <taxon>Eukaryota</taxon>
        <taxon>Metazoa</taxon>
        <taxon>Ecdysozoa</taxon>
        <taxon>Arthropoda</taxon>
        <taxon>Chelicerata</taxon>
        <taxon>Arachnida</taxon>
        <taxon>Acari</taxon>
        <taxon>Acariformes</taxon>
        <taxon>Sarcoptiformes</taxon>
        <taxon>Astigmata</taxon>
        <taxon>Psoroptidia</taxon>
        <taxon>Analgoidea</taxon>
        <taxon>Pyroglyphidae</taxon>
        <taxon>Dermatophagoidinae</taxon>
        <taxon>Dermatophagoides</taxon>
    </lineage>
</organism>
<sequence length="98" mass="12156">MCMQFVKYIKSSFSFICSYYYPFKFFPIHICHQCQATLNKQNDLERRITMIKYKKKLVIQLRKYENFLFFFFDKIISKQREKKMTIIIIEIQNNDLNQ</sequence>
<proteinExistence type="predicted"/>